<accession>A0AAD9NXL6</accession>
<dbReference type="GO" id="GO:0010564">
    <property type="term" value="P:regulation of cell cycle process"/>
    <property type="evidence" value="ECO:0007669"/>
    <property type="project" value="TreeGrafter"/>
</dbReference>
<keyword evidence="6" id="KW-0805">Transcription regulation</keyword>
<evidence type="ECO:0000256" key="8">
    <source>
        <dbReference type="ARBA" id="ARBA00023242"/>
    </source>
</evidence>
<dbReference type="InterPro" id="IPR013087">
    <property type="entry name" value="Znf_C2H2_type"/>
</dbReference>
<dbReference type="GO" id="GO:0000978">
    <property type="term" value="F:RNA polymerase II cis-regulatory region sequence-specific DNA binding"/>
    <property type="evidence" value="ECO:0007669"/>
    <property type="project" value="TreeGrafter"/>
</dbReference>
<dbReference type="GO" id="GO:0008270">
    <property type="term" value="F:zinc ion binding"/>
    <property type="evidence" value="ECO:0007669"/>
    <property type="project" value="UniProtKB-KW"/>
</dbReference>
<keyword evidence="7" id="KW-0804">Transcription</keyword>
<feature type="domain" description="C2H2-type" evidence="11">
    <location>
        <begin position="207"/>
        <end position="234"/>
    </location>
</feature>
<evidence type="ECO:0000256" key="10">
    <source>
        <dbReference type="SAM" id="MobiDB-lite"/>
    </source>
</evidence>
<keyword evidence="3" id="KW-0677">Repeat</keyword>
<keyword evidence="2" id="KW-0479">Metal-binding</keyword>
<evidence type="ECO:0000256" key="7">
    <source>
        <dbReference type="ARBA" id="ARBA00023163"/>
    </source>
</evidence>
<dbReference type="InterPro" id="IPR036236">
    <property type="entry name" value="Znf_C2H2_sf"/>
</dbReference>
<dbReference type="PROSITE" id="PS50157">
    <property type="entry name" value="ZINC_FINGER_C2H2_2"/>
    <property type="match status" value="1"/>
</dbReference>
<keyword evidence="13" id="KW-1185">Reference proteome</keyword>
<dbReference type="SMART" id="SM00355">
    <property type="entry name" value="ZnF_C2H2"/>
    <property type="match status" value="2"/>
</dbReference>
<sequence>MPKGFLVRRRRSHAPSAWRRYAEDNQIETNSVSKTEFVSYPPPTRTYDMSLNYPLNLSTTDISDVGSLQSAGRHHIITDLTPPSSPVPSTLATLLAGPPLYCFPMTDTTSRTVDSTPLPVTPPPVEPVTTPPPEGANCVESEAVKVVCRGDIDPSLNFVEATPEAQAELGKIENLIGAYICRLCSSHFEDAFRLAVHKCEKIVHLEYACPDCTKVFQYAAHLASHRRWHKPRSGVKTKSASAKQRAS</sequence>
<keyword evidence="5" id="KW-0862">Zinc</keyword>
<gene>
    <name evidence="12" type="ORF">NP493_269g01001</name>
</gene>
<dbReference type="InterPro" id="IPR042972">
    <property type="entry name" value="INSM1/2"/>
</dbReference>
<evidence type="ECO:0000313" key="13">
    <source>
        <dbReference type="Proteomes" id="UP001209878"/>
    </source>
</evidence>
<name>A0AAD9NXL6_RIDPI</name>
<evidence type="ECO:0000256" key="3">
    <source>
        <dbReference type="ARBA" id="ARBA00022737"/>
    </source>
</evidence>
<reference evidence="12" key="1">
    <citation type="journal article" date="2023" name="Mol. Biol. Evol.">
        <title>Third-Generation Sequencing Reveals the Adaptive Role of the Epigenome in Three Deep-Sea Polychaetes.</title>
        <authorList>
            <person name="Perez M."/>
            <person name="Aroh O."/>
            <person name="Sun Y."/>
            <person name="Lan Y."/>
            <person name="Juniper S.K."/>
            <person name="Young C.R."/>
            <person name="Angers B."/>
            <person name="Qian P.Y."/>
        </authorList>
    </citation>
    <scope>NUCLEOTIDE SEQUENCE</scope>
    <source>
        <strain evidence="12">R07B-5</strain>
    </source>
</reference>
<dbReference type="GO" id="GO:0030182">
    <property type="term" value="P:neuron differentiation"/>
    <property type="evidence" value="ECO:0007669"/>
    <property type="project" value="TreeGrafter"/>
</dbReference>
<feature type="compositionally biased region" description="Pro residues" evidence="10">
    <location>
        <begin position="119"/>
        <end position="134"/>
    </location>
</feature>
<dbReference type="SUPFAM" id="SSF57667">
    <property type="entry name" value="beta-beta-alpha zinc fingers"/>
    <property type="match status" value="1"/>
</dbReference>
<evidence type="ECO:0000256" key="9">
    <source>
        <dbReference type="PROSITE-ProRule" id="PRU00042"/>
    </source>
</evidence>
<dbReference type="EMBL" id="JAODUO010000269">
    <property type="protein sequence ID" value="KAK2184358.1"/>
    <property type="molecule type" value="Genomic_DNA"/>
</dbReference>
<evidence type="ECO:0000313" key="12">
    <source>
        <dbReference type="EMBL" id="KAK2184358.1"/>
    </source>
</evidence>
<comment type="caution">
    <text evidence="12">The sequence shown here is derived from an EMBL/GenBank/DDBJ whole genome shotgun (WGS) entry which is preliminary data.</text>
</comment>
<keyword evidence="8" id="KW-0539">Nucleus</keyword>
<evidence type="ECO:0000256" key="5">
    <source>
        <dbReference type="ARBA" id="ARBA00022833"/>
    </source>
</evidence>
<evidence type="ECO:0000256" key="4">
    <source>
        <dbReference type="ARBA" id="ARBA00022771"/>
    </source>
</evidence>
<comment type="subcellular location">
    <subcellularLocation>
        <location evidence="1">Nucleus</location>
    </subcellularLocation>
</comment>
<organism evidence="12 13">
    <name type="scientific">Ridgeia piscesae</name>
    <name type="common">Tubeworm</name>
    <dbReference type="NCBI Taxonomy" id="27915"/>
    <lineage>
        <taxon>Eukaryota</taxon>
        <taxon>Metazoa</taxon>
        <taxon>Spiralia</taxon>
        <taxon>Lophotrochozoa</taxon>
        <taxon>Annelida</taxon>
        <taxon>Polychaeta</taxon>
        <taxon>Sedentaria</taxon>
        <taxon>Canalipalpata</taxon>
        <taxon>Sabellida</taxon>
        <taxon>Siboglinidae</taxon>
        <taxon>Ridgeia</taxon>
    </lineage>
</organism>
<dbReference type="PANTHER" id="PTHR15065:SF4">
    <property type="entry name" value="LD18634P"/>
    <property type="match status" value="1"/>
</dbReference>
<evidence type="ECO:0000256" key="1">
    <source>
        <dbReference type="ARBA" id="ARBA00004123"/>
    </source>
</evidence>
<feature type="region of interest" description="Disordered" evidence="10">
    <location>
        <begin position="113"/>
        <end position="135"/>
    </location>
</feature>
<dbReference type="PANTHER" id="PTHR15065">
    <property type="entry name" value="INSULINOMA-ASSOCIATED 1"/>
    <property type="match status" value="1"/>
</dbReference>
<protein>
    <recommendedName>
        <fullName evidence="11">C2H2-type domain-containing protein</fullName>
    </recommendedName>
</protein>
<keyword evidence="4 9" id="KW-0863">Zinc-finger</keyword>
<evidence type="ECO:0000256" key="6">
    <source>
        <dbReference type="ARBA" id="ARBA00023015"/>
    </source>
</evidence>
<proteinExistence type="predicted"/>
<dbReference type="PROSITE" id="PS00028">
    <property type="entry name" value="ZINC_FINGER_C2H2_1"/>
    <property type="match status" value="1"/>
</dbReference>
<dbReference type="AlphaFoldDB" id="A0AAD9NXL6"/>
<dbReference type="GO" id="GO:0005634">
    <property type="term" value="C:nucleus"/>
    <property type="evidence" value="ECO:0007669"/>
    <property type="project" value="UniProtKB-SubCell"/>
</dbReference>
<evidence type="ECO:0000259" key="11">
    <source>
        <dbReference type="PROSITE" id="PS50157"/>
    </source>
</evidence>
<dbReference type="GO" id="GO:0001227">
    <property type="term" value="F:DNA-binding transcription repressor activity, RNA polymerase II-specific"/>
    <property type="evidence" value="ECO:0007669"/>
    <property type="project" value="TreeGrafter"/>
</dbReference>
<dbReference type="GO" id="GO:0017053">
    <property type="term" value="C:transcription repressor complex"/>
    <property type="evidence" value="ECO:0007669"/>
    <property type="project" value="TreeGrafter"/>
</dbReference>
<dbReference type="Proteomes" id="UP001209878">
    <property type="component" value="Unassembled WGS sequence"/>
</dbReference>
<dbReference type="Gene3D" id="3.30.160.60">
    <property type="entry name" value="Classic Zinc Finger"/>
    <property type="match status" value="1"/>
</dbReference>
<evidence type="ECO:0000256" key="2">
    <source>
        <dbReference type="ARBA" id="ARBA00022723"/>
    </source>
</evidence>